<dbReference type="OrthoDB" id="679767at2"/>
<proteinExistence type="predicted"/>
<dbReference type="PANTHER" id="PTHR30086:SF20">
    <property type="entry name" value="ARGININE EXPORTER PROTEIN ARGO-RELATED"/>
    <property type="match status" value="1"/>
</dbReference>
<reference evidence="7 8" key="1">
    <citation type="submission" date="2018-11" db="EMBL/GenBank/DDBJ databases">
        <title>Draft genome sequence of Ferruginibacter sp. BO-59.</title>
        <authorList>
            <person name="Im W.T."/>
        </authorList>
    </citation>
    <scope>NUCLEOTIDE SEQUENCE [LARGE SCALE GENOMIC DNA]</scope>
    <source>
        <strain evidence="7 8">BO-59</strain>
    </source>
</reference>
<name>A0A3M9N9K0_9BACT</name>
<evidence type="ECO:0000256" key="2">
    <source>
        <dbReference type="ARBA" id="ARBA00022475"/>
    </source>
</evidence>
<evidence type="ECO:0000256" key="4">
    <source>
        <dbReference type="ARBA" id="ARBA00022989"/>
    </source>
</evidence>
<dbReference type="PANTHER" id="PTHR30086">
    <property type="entry name" value="ARGININE EXPORTER PROTEIN ARGO"/>
    <property type="match status" value="1"/>
</dbReference>
<feature type="transmembrane region" description="Helical" evidence="6">
    <location>
        <begin position="74"/>
        <end position="93"/>
    </location>
</feature>
<evidence type="ECO:0000256" key="1">
    <source>
        <dbReference type="ARBA" id="ARBA00004651"/>
    </source>
</evidence>
<dbReference type="InterPro" id="IPR001123">
    <property type="entry name" value="LeuE-type"/>
</dbReference>
<feature type="transmembrane region" description="Helical" evidence="6">
    <location>
        <begin position="151"/>
        <end position="171"/>
    </location>
</feature>
<gene>
    <name evidence="7" type="ORF">EFY79_14890</name>
</gene>
<protein>
    <submittedName>
        <fullName evidence="7">Lysine transporter LysE</fullName>
    </submittedName>
</protein>
<feature type="transmembrane region" description="Helical" evidence="6">
    <location>
        <begin position="42"/>
        <end position="62"/>
    </location>
</feature>
<evidence type="ECO:0000313" key="8">
    <source>
        <dbReference type="Proteomes" id="UP000267223"/>
    </source>
</evidence>
<comment type="caution">
    <text evidence="7">The sequence shown here is derived from an EMBL/GenBank/DDBJ whole genome shotgun (WGS) entry which is preliminary data.</text>
</comment>
<dbReference type="Proteomes" id="UP000267223">
    <property type="component" value="Unassembled WGS sequence"/>
</dbReference>
<evidence type="ECO:0000256" key="3">
    <source>
        <dbReference type="ARBA" id="ARBA00022692"/>
    </source>
</evidence>
<keyword evidence="8" id="KW-1185">Reference proteome</keyword>
<evidence type="ECO:0000313" key="7">
    <source>
        <dbReference type="EMBL" id="RNI34469.1"/>
    </source>
</evidence>
<organism evidence="7 8">
    <name type="scientific">Hanamia caeni</name>
    <dbReference type="NCBI Taxonomy" id="2294116"/>
    <lineage>
        <taxon>Bacteria</taxon>
        <taxon>Pseudomonadati</taxon>
        <taxon>Bacteroidota</taxon>
        <taxon>Chitinophagia</taxon>
        <taxon>Chitinophagales</taxon>
        <taxon>Chitinophagaceae</taxon>
        <taxon>Hanamia</taxon>
    </lineage>
</organism>
<feature type="transmembrane region" description="Helical" evidence="6">
    <location>
        <begin position="121"/>
        <end position="145"/>
    </location>
</feature>
<feature type="transmembrane region" description="Helical" evidence="6">
    <location>
        <begin position="12"/>
        <end position="30"/>
    </location>
</feature>
<keyword evidence="2" id="KW-1003">Cell membrane</keyword>
<keyword evidence="5 6" id="KW-0472">Membrane</keyword>
<dbReference type="GO" id="GO:0015171">
    <property type="term" value="F:amino acid transmembrane transporter activity"/>
    <property type="evidence" value="ECO:0007669"/>
    <property type="project" value="TreeGrafter"/>
</dbReference>
<accession>A0A3M9N9K0</accession>
<evidence type="ECO:0000256" key="6">
    <source>
        <dbReference type="SAM" id="Phobius"/>
    </source>
</evidence>
<feature type="transmembrane region" description="Helical" evidence="6">
    <location>
        <begin position="192"/>
        <end position="210"/>
    </location>
</feature>
<keyword evidence="3 6" id="KW-0812">Transmembrane</keyword>
<dbReference type="GO" id="GO:0005886">
    <property type="term" value="C:plasma membrane"/>
    <property type="evidence" value="ECO:0007669"/>
    <property type="project" value="UniProtKB-SubCell"/>
</dbReference>
<keyword evidence="4 6" id="KW-1133">Transmembrane helix</keyword>
<dbReference type="RefSeq" id="WP_123121528.1">
    <property type="nucleotide sequence ID" value="NZ_RJJR01000013.1"/>
</dbReference>
<dbReference type="Pfam" id="PF01810">
    <property type="entry name" value="LysE"/>
    <property type="match status" value="1"/>
</dbReference>
<comment type="subcellular location">
    <subcellularLocation>
        <location evidence="1">Cell membrane</location>
        <topology evidence="1">Multi-pass membrane protein</topology>
    </subcellularLocation>
</comment>
<dbReference type="AlphaFoldDB" id="A0A3M9N9K0"/>
<sequence>MVEVIEAILKGIAMGLLLVISVGPVIFTVIKQSINNGRGGGFSFVIGVWISDFLLVVLSNLFSALVTTVMSFEMQIGIAGSIFLIAMGLYYIFLKKVHVHPEEVSISLKTSDHAKIALQGFLLNTLNPAVIAFWLTAATAIAVSHSIRERIIIFATALLLNMCADVAKVTLAGKLRKKLTVKNIRLINKISGLILVIFGTVLFFGVLFFVKKM</sequence>
<evidence type="ECO:0000256" key="5">
    <source>
        <dbReference type="ARBA" id="ARBA00023136"/>
    </source>
</evidence>
<dbReference type="EMBL" id="RJJR01000013">
    <property type="protein sequence ID" value="RNI34469.1"/>
    <property type="molecule type" value="Genomic_DNA"/>
</dbReference>